<dbReference type="Proteomes" id="UP000789572">
    <property type="component" value="Unassembled WGS sequence"/>
</dbReference>
<dbReference type="OrthoDB" id="2439449at2759"/>
<keyword evidence="2" id="KW-1185">Reference proteome</keyword>
<evidence type="ECO:0000313" key="2">
    <source>
        <dbReference type="Proteomes" id="UP000789572"/>
    </source>
</evidence>
<name>A0A9N9HG28_9GLOM</name>
<comment type="caution">
    <text evidence="1">The sequence shown here is derived from an EMBL/GenBank/DDBJ whole genome shotgun (WGS) entry which is preliminary data.</text>
</comment>
<dbReference type="AlphaFoldDB" id="A0A9N9HG28"/>
<feature type="non-terminal residue" evidence="1">
    <location>
        <position position="49"/>
    </location>
</feature>
<organism evidence="1 2">
    <name type="scientific">Paraglomus occultum</name>
    <dbReference type="NCBI Taxonomy" id="144539"/>
    <lineage>
        <taxon>Eukaryota</taxon>
        <taxon>Fungi</taxon>
        <taxon>Fungi incertae sedis</taxon>
        <taxon>Mucoromycota</taxon>
        <taxon>Glomeromycotina</taxon>
        <taxon>Glomeromycetes</taxon>
        <taxon>Paraglomerales</taxon>
        <taxon>Paraglomeraceae</taxon>
        <taxon>Paraglomus</taxon>
    </lineage>
</organism>
<gene>
    <name evidence="1" type="ORF">POCULU_LOCUS11326</name>
</gene>
<feature type="non-terminal residue" evidence="1">
    <location>
        <position position="1"/>
    </location>
</feature>
<accession>A0A9N9HG28</accession>
<evidence type="ECO:0000313" key="1">
    <source>
        <dbReference type="EMBL" id="CAG8677797.1"/>
    </source>
</evidence>
<sequence length="49" mass="5433">NLKQDCELTTGSGATYDDIRIISGKRCRDVNDEEVSQKSGVQQLLMVSM</sequence>
<protein>
    <submittedName>
        <fullName evidence="1">1236_t:CDS:1</fullName>
    </submittedName>
</protein>
<dbReference type="EMBL" id="CAJVPJ010007829">
    <property type="protein sequence ID" value="CAG8677797.1"/>
    <property type="molecule type" value="Genomic_DNA"/>
</dbReference>
<reference evidence="1" key="1">
    <citation type="submission" date="2021-06" db="EMBL/GenBank/DDBJ databases">
        <authorList>
            <person name="Kallberg Y."/>
            <person name="Tangrot J."/>
            <person name="Rosling A."/>
        </authorList>
    </citation>
    <scope>NUCLEOTIDE SEQUENCE</scope>
    <source>
        <strain evidence="1">IA702</strain>
    </source>
</reference>
<proteinExistence type="predicted"/>